<evidence type="ECO:0000256" key="2">
    <source>
        <dbReference type="ARBA" id="ARBA00012483"/>
    </source>
</evidence>
<dbReference type="GO" id="GO:0008270">
    <property type="term" value="F:zinc ion binding"/>
    <property type="evidence" value="ECO:0007669"/>
    <property type="project" value="UniProtKB-KW"/>
</dbReference>
<evidence type="ECO:0000313" key="11">
    <source>
        <dbReference type="Proteomes" id="UP000001449"/>
    </source>
</evidence>
<evidence type="ECO:0000313" key="10">
    <source>
        <dbReference type="EMBL" id="EED94283.1"/>
    </source>
</evidence>
<dbReference type="SMART" id="SM00744">
    <property type="entry name" value="RINGv"/>
    <property type="match status" value="1"/>
</dbReference>
<feature type="domain" description="RING-type" evidence="9">
    <location>
        <begin position="14"/>
        <end position="55"/>
    </location>
</feature>
<dbReference type="SMART" id="SM00184">
    <property type="entry name" value="RING"/>
    <property type="match status" value="1"/>
</dbReference>
<dbReference type="GO" id="GO:0061630">
    <property type="term" value="F:ubiquitin protein ligase activity"/>
    <property type="evidence" value="ECO:0007669"/>
    <property type="project" value="UniProtKB-EC"/>
</dbReference>
<keyword evidence="6" id="KW-0833">Ubl conjugation pathway</keyword>
<dbReference type="KEGG" id="tps:THAPSDRAFT_32557"/>
<dbReference type="PANTHER" id="PTHR22937">
    <property type="entry name" value="E3 UBIQUITIN-PROTEIN LIGASE RNF165"/>
    <property type="match status" value="1"/>
</dbReference>
<dbReference type="OMA" id="QFPYEDE"/>
<reference evidence="10 11" key="1">
    <citation type="journal article" date="2004" name="Science">
        <title>The genome of the diatom Thalassiosira pseudonana: ecology, evolution, and metabolism.</title>
        <authorList>
            <person name="Armbrust E.V."/>
            <person name="Berges J.A."/>
            <person name="Bowler C."/>
            <person name="Green B.R."/>
            <person name="Martinez D."/>
            <person name="Putnam N.H."/>
            <person name="Zhou S."/>
            <person name="Allen A.E."/>
            <person name="Apt K.E."/>
            <person name="Bechner M."/>
            <person name="Brzezinski M.A."/>
            <person name="Chaal B.K."/>
            <person name="Chiovitti A."/>
            <person name="Davis A.K."/>
            <person name="Demarest M.S."/>
            <person name="Detter J.C."/>
            <person name="Glavina T."/>
            <person name="Goodstein D."/>
            <person name="Hadi M.Z."/>
            <person name="Hellsten U."/>
            <person name="Hildebrand M."/>
            <person name="Jenkins B.D."/>
            <person name="Jurka J."/>
            <person name="Kapitonov V.V."/>
            <person name="Kroger N."/>
            <person name="Lau W.W."/>
            <person name="Lane T.W."/>
            <person name="Larimer F.W."/>
            <person name="Lippmeier J.C."/>
            <person name="Lucas S."/>
            <person name="Medina M."/>
            <person name="Montsant A."/>
            <person name="Obornik M."/>
            <person name="Parker M.S."/>
            <person name="Palenik B."/>
            <person name="Pazour G.J."/>
            <person name="Richardson P.M."/>
            <person name="Rynearson T.A."/>
            <person name="Saito M.A."/>
            <person name="Schwartz D.C."/>
            <person name="Thamatrakoln K."/>
            <person name="Valentin K."/>
            <person name="Vardi A."/>
            <person name="Wilkerson F.P."/>
            <person name="Rokhsar D.S."/>
        </authorList>
    </citation>
    <scope>NUCLEOTIDE SEQUENCE [LARGE SCALE GENOMIC DNA]</scope>
    <source>
        <strain evidence="10 11">CCMP1335</strain>
    </source>
</reference>
<evidence type="ECO:0000259" key="9">
    <source>
        <dbReference type="PROSITE" id="PS50089"/>
    </source>
</evidence>
<comment type="catalytic activity">
    <reaction evidence="1">
        <text>S-ubiquitinyl-[E2 ubiquitin-conjugating enzyme]-L-cysteine + [acceptor protein]-L-lysine = [E2 ubiquitin-conjugating enzyme]-L-cysteine + N(6)-ubiquitinyl-[acceptor protein]-L-lysine.</text>
        <dbReference type="EC" id="2.3.2.27"/>
    </reaction>
</comment>
<evidence type="ECO:0000256" key="6">
    <source>
        <dbReference type="ARBA" id="ARBA00022786"/>
    </source>
</evidence>
<gene>
    <name evidence="10" type="ORF">THAPSDRAFT_32557</name>
</gene>
<dbReference type="GeneID" id="7448773"/>
<dbReference type="Gene3D" id="3.30.40.10">
    <property type="entry name" value="Zinc/RING finger domain, C3HC4 (zinc finger)"/>
    <property type="match status" value="1"/>
</dbReference>
<evidence type="ECO:0000256" key="4">
    <source>
        <dbReference type="ARBA" id="ARBA00022723"/>
    </source>
</evidence>
<dbReference type="SUPFAM" id="SSF57850">
    <property type="entry name" value="RING/U-box"/>
    <property type="match status" value="1"/>
</dbReference>
<dbReference type="STRING" id="35128.B8BXX9"/>
<reference evidence="10 11" key="2">
    <citation type="journal article" date="2008" name="Nature">
        <title>The Phaeodactylum genome reveals the evolutionary history of diatom genomes.</title>
        <authorList>
            <person name="Bowler C."/>
            <person name="Allen A.E."/>
            <person name="Badger J.H."/>
            <person name="Grimwood J."/>
            <person name="Jabbari K."/>
            <person name="Kuo A."/>
            <person name="Maheswari U."/>
            <person name="Martens C."/>
            <person name="Maumus F."/>
            <person name="Otillar R.P."/>
            <person name="Rayko E."/>
            <person name="Salamov A."/>
            <person name="Vandepoele K."/>
            <person name="Beszteri B."/>
            <person name="Gruber A."/>
            <person name="Heijde M."/>
            <person name="Katinka M."/>
            <person name="Mock T."/>
            <person name="Valentin K."/>
            <person name="Verret F."/>
            <person name="Berges J.A."/>
            <person name="Brownlee C."/>
            <person name="Cadoret J.P."/>
            <person name="Chiovitti A."/>
            <person name="Choi C.J."/>
            <person name="Coesel S."/>
            <person name="De Martino A."/>
            <person name="Detter J.C."/>
            <person name="Durkin C."/>
            <person name="Falciatore A."/>
            <person name="Fournet J."/>
            <person name="Haruta M."/>
            <person name="Huysman M.J."/>
            <person name="Jenkins B.D."/>
            <person name="Jiroutova K."/>
            <person name="Jorgensen R.E."/>
            <person name="Joubert Y."/>
            <person name="Kaplan A."/>
            <person name="Kroger N."/>
            <person name="Kroth P.G."/>
            <person name="La Roche J."/>
            <person name="Lindquist E."/>
            <person name="Lommer M."/>
            <person name="Martin-Jezequel V."/>
            <person name="Lopez P.J."/>
            <person name="Lucas S."/>
            <person name="Mangogna M."/>
            <person name="McGinnis K."/>
            <person name="Medlin L.K."/>
            <person name="Montsant A."/>
            <person name="Oudot-Le Secq M.P."/>
            <person name="Napoli C."/>
            <person name="Obornik M."/>
            <person name="Parker M.S."/>
            <person name="Petit J.L."/>
            <person name="Porcel B.M."/>
            <person name="Poulsen N."/>
            <person name="Robison M."/>
            <person name="Rychlewski L."/>
            <person name="Rynearson T.A."/>
            <person name="Schmutz J."/>
            <person name="Shapiro H."/>
            <person name="Siaut M."/>
            <person name="Stanley M."/>
            <person name="Sussman M.R."/>
            <person name="Taylor A.R."/>
            <person name="Vardi A."/>
            <person name="von Dassow P."/>
            <person name="Vyverman W."/>
            <person name="Willis A."/>
            <person name="Wyrwicz L.S."/>
            <person name="Rokhsar D.S."/>
            <person name="Weissenbach J."/>
            <person name="Armbrust E.V."/>
            <person name="Green B.R."/>
            <person name="Van de Peer Y."/>
            <person name="Grigoriev I.V."/>
        </authorList>
    </citation>
    <scope>NUCLEOTIDE SEQUENCE [LARGE SCALE GENOMIC DNA]</scope>
    <source>
        <strain evidence="10 11">CCMP1335</strain>
    </source>
</reference>
<keyword evidence="3" id="KW-0808">Transferase</keyword>
<proteinExistence type="predicted"/>
<dbReference type="EC" id="2.3.2.27" evidence="2"/>
<name>B8BXX9_THAPS</name>
<evidence type="ECO:0000256" key="1">
    <source>
        <dbReference type="ARBA" id="ARBA00000900"/>
    </source>
</evidence>
<dbReference type="RefSeq" id="XP_002288847.1">
    <property type="nucleotide sequence ID" value="XM_002288811.1"/>
</dbReference>
<keyword evidence="7" id="KW-0862">Zinc</keyword>
<dbReference type="InterPro" id="IPR011016">
    <property type="entry name" value="Znf_RING-CH"/>
</dbReference>
<keyword evidence="4" id="KW-0479">Metal-binding</keyword>
<sequence>MAVGKDENHTEVKCLICQFPYEDEEELRRLPCSHCFHKECVDSWLSTKDTCALCRKSIVPEK</sequence>
<dbReference type="InParanoid" id="B8BXX9"/>
<dbReference type="EMBL" id="CM000640">
    <property type="protein sequence ID" value="EED94283.1"/>
    <property type="molecule type" value="Genomic_DNA"/>
</dbReference>
<dbReference type="PROSITE" id="PS50089">
    <property type="entry name" value="ZF_RING_2"/>
    <property type="match status" value="1"/>
</dbReference>
<dbReference type="Proteomes" id="UP000001449">
    <property type="component" value="Chromosome 3"/>
</dbReference>
<keyword evidence="11" id="KW-1185">Reference proteome</keyword>
<evidence type="ECO:0000256" key="8">
    <source>
        <dbReference type="PROSITE-ProRule" id="PRU00175"/>
    </source>
</evidence>
<protein>
    <recommendedName>
        <fullName evidence="2">RING-type E3 ubiquitin transferase</fullName>
        <ecNumber evidence="2">2.3.2.27</ecNumber>
    </recommendedName>
</protein>
<dbReference type="AlphaFoldDB" id="B8BXX9"/>
<dbReference type="InterPro" id="IPR001841">
    <property type="entry name" value="Znf_RING"/>
</dbReference>
<evidence type="ECO:0000256" key="7">
    <source>
        <dbReference type="ARBA" id="ARBA00022833"/>
    </source>
</evidence>
<dbReference type="InterPro" id="IPR013083">
    <property type="entry name" value="Znf_RING/FYVE/PHD"/>
</dbReference>
<dbReference type="HOGENOM" id="CLU_013137_21_5_1"/>
<keyword evidence="5 8" id="KW-0863">Zinc-finger</keyword>
<dbReference type="InterPro" id="IPR045191">
    <property type="entry name" value="MBR1/2-like"/>
</dbReference>
<dbReference type="eggNOG" id="KOG0800">
    <property type="taxonomic scope" value="Eukaryota"/>
</dbReference>
<dbReference type="PaxDb" id="35128-Thaps32557"/>
<organism evidence="10 11">
    <name type="scientific">Thalassiosira pseudonana</name>
    <name type="common">Marine diatom</name>
    <name type="synonym">Cyclotella nana</name>
    <dbReference type="NCBI Taxonomy" id="35128"/>
    <lineage>
        <taxon>Eukaryota</taxon>
        <taxon>Sar</taxon>
        <taxon>Stramenopiles</taxon>
        <taxon>Ochrophyta</taxon>
        <taxon>Bacillariophyta</taxon>
        <taxon>Coscinodiscophyceae</taxon>
        <taxon>Thalassiosirophycidae</taxon>
        <taxon>Thalassiosirales</taxon>
        <taxon>Thalassiosiraceae</taxon>
        <taxon>Thalassiosira</taxon>
    </lineage>
</organism>
<evidence type="ECO:0000256" key="3">
    <source>
        <dbReference type="ARBA" id="ARBA00022679"/>
    </source>
</evidence>
<accession>B8BXX9</accession>
<dbReference type="PANTHER" id="PTHR22937:SF65">
    <property type="entry name" value="E3 UBIQUITIN-PROTEIN LIGASE ARK2C"/>
    <property type="match status" value="1"/>
</dbReference>
<evidence type="ECO:0000256" key="5">
    <source>
        <dbReference type="ARBA" id="ARBA00022771"/>
    </source>
</evidence>
<dbReference type="Pfam" id="PF13639">
    <property type="entry name" value="zf-RING_2"/>
    <property type="match status" value="1"/>
</dbReference>